<dbReference type="AlphaFoldDB" id="A0A9P3Q3F7"/>
<evidence type="ECO:0000256" key="1">
    <source>
        <dbReference type="SAM" id="Phobius"/>
    </source>
</evidence>
<dbReference type="Proteomes" id="UP001165663">
    <property type="component" value="Unassembled WGS sequence"/>
</dbReference>
<comment type="caution">
    <text evidence="3">The sequence shown here is derived from an EMBL/GenBank/DDBJ whole genome shotgun (WGS) entry which is preliminary data.</text>
</comment>
<keyword evidence="1" id="KW-0812">Transmembrane</keyword>
<keyword evidence="1" id="KW-0472">Membrane</keyword>
<name>A0A9P3Q3F7_9MYCO</name>
<protein>
    <submittedName>
        <fullName evidence="3">Uncharacterized protein</fullName>
    </submittedName>
</protein>
<keyword evidence="1" id="KW-1133">Transmembrane helix</keyword>
<feature type="transmembrane region" description="Helical" evidence="1">
    <location>
        <begin position="134"/>
        <end position="157"/>
    </location>
</feature>
<feature type="transmembrane region" description="Helical" evidence="1">
    <location>
        <begin position="92"/>
        <end position="114"/>
    </location>
</feature>
<dbReference type="Proteomes" id="UP001064782">
    <property type="component" value="Unassembled WGS sequence"/>
</dbReference>
<feature type="transmembrane region" description="Helical" evidence="1">
    <location>
        <begin position="169"/>
        <end position="186"/>
    </location>
</feature>
<reference evidence="3" key="1">
    <citation type="submission" date="2022-08" db="EMBL/GenBank/DDBJ databases">
        <title>Mycobacterium kiyosense sp. nov., scotochromogenic slow-glowing species isolated from respiratory specimens.</title>
        <authorList>
            <person name="Fukano H."/>
            <person name="Kazumi Y."/>
            <person name="Sakagami N."/>
            <person name="Ato M."/>
            <person name="Mitarai S."/>
            <person name="Hoshino Y."/>
        </authorList>
    </citation>
    <scope>NUCLEOTIDE SEQUENCE</scope>
    <source>
        <strain evidence="3">1413</strain>
        <strain evidence="2">SRL2020-028</strain>
    </source>
</reference>
<evidence type="ECO:0000313" key="2">
    <source>
        <dbReference type="EMBL" id="GLB81454.1"/>
    </source>
</evidence>
<keyword evidence="4" id="KW-1185">Reference proteome</keyword>
<sequence>MASTNGAGQTEVARWAGTLGIAIPAAAIPAYPIWSFPPTHASGADIAHWASAHHDRLVIAQALYTVGVGCWFVFGAGVWSRLRNRLPAGSQLAAAFGTGFVGLVTLILAGFAAFDILLYRPRSPELSALLYDLSFGLLAMSGIPTVVALGAFAIAVYRHRVLRLSTAHLAVIAAAGHILLLVAFIAPSGPLSLEGFLVVWWIPILLFVWIGHTALAINAKATS</sequence>
<dbReference type="EMBL" id="BRZI01000001">
    <property type="protein sequence ID" value="GLD28445.1"/>
    <property type="molecule type" value="Genomic_DNA"/>
</dbReference>
<proteinExistence type="predicted"/>
<feature type="transmembrane region" description="Helical" evidence="1">
    <location>
        <begin position="58"/>
        <end position="80"/>
    </location>
</feature>
<dbReference type="EMBL" id="BRXE01000004">
    <property type="protein sequence ID" value="GLB81454.1"/>
    <property type="molecule type" value="Genomic_DNA"/>
</dbReference>
<feature type="transmembrane region" description="Helical" evidence="1">
    <location>
        <begin position="198"/>
        <end position="217"/>
    </location>
</feature>
<accession>A0A9P3Q3F7</accession>
<feature type="transmembrane region" description="Helical" evidence="1">
    <location>
        <begin position="12"/>
        <end position="34"/>
    </location>
</feature>
<evidence type="ECO:0000313" key="4">
    <source>
        <dbReference type="Proteomes" id="UP001064782"/>
    </source>
</evidence>
<evidence type="ECO:0000313" key="3">
    <source>
        <dbReference type="EMBL" id="GLD28445.1"/>
    </source>
</evidence>
<dbReference type="RefSeq" id="WP_238304546.1">
    <property type="nucleotide sequence ID" value="NZ_BRXE01000004.1"/>
</dbReference>
<organism evidence="3 4">
    <name type="scientific">Mycobacterium kiyosense</name>
    <dbReference type="NCBI Taxonomy" id="2871094"/>
    <lineage>
        <taxon>Bacteria</taxon>
        <taxon>Bacillati</taxon>
        <taxon>Actinomycetota</taxon>
        <taxon>Actinomycetes</taxon>
        <taxon>Mycobacteriales</taxon>
        <taxon>Mycobacteriaceae</taxon>
        <taxon>Mycobacterium</taxon>
    </lineage>
</organism>
<gene>
    <name evidence="3" type="ORF">Mkiyose1413_03280</name>
    <name evidence="2" type="ORF">SRL2020028_07100</name>
</gene>